<dbReference type="Pfam" id="PF24883">
    <property type="entry name" value="NPHP3_N"/>
    <property type="match status" value="1"/>
</dbReference>
<name>A0A4E9EKW6_GIBZA</name>
<reference evidence="5" key="2">
    <citation type="submission" date="2021-03" db="EMBL/GenBank/DDBJ databases">
        <authorList>
            <person name="Alouane T."/>
            <person name="Langin T."/>
            <person name="Bonhomme L."/>
        </authorList>
    </citation>
    <scope>NUCLEOTIDE SEQUENCE</scope>
    <source>
        <strain evidence="5">MDC_Fg202</strain>
    </source>
</reference>
<evidence type="ECO:0000313" key="6">
    <source>
        <dbReference type="EMBL" id="VIO62790.1"/>
    </source>
</evidence>
<proteinExistence type="predicted"/>
<dbReference type="Pfam" id="PF24809">
    <property type="entry name" value="DUF7708"/>
    <property type="match status" value="1"/>
</dbReference>
<evidence type="ECO:0000259" key="2">
    <source>
        <dbReference type="Pfam" id="PF06985"/>
    </source>
</evidence>
<feature type="domain" description="DUF7708" evidence="3">
    <location>
        <begin position="96"/>
        <end position="233"/>
    </location>
</feature>
<dbReference type="InterPro" id="IPR056884">
    <property type="entry name" value="NPHP3-like_N"/>
</dbReference>
<dbReference type="InterPro" id="IPR056125">
    <property type="entry name" value="DUF7708"/>
</dbReference>
<feature type="domain" description="Heterokaryon incompatibility" evidence="2">
    <location>
        <begin position="638"/>
        <end position="789"/>
    </location>
</feature>
<dbReference type="EMBL" id="CAAKMV010000163">
    <property type="protein sequence ID" value="VIO62790.1"/>
    <property type="molecule type" value="Genomic_DNA"/>
</dbReference>
<gene>
    <name evidence="6" type="ORF">FUG_LOCUS477729</name>
    <name evidence="5" type="ORF">MDCFG202_LOCUS307066</name>
</gene>
<evidence type="ECO:0000259" key="3">
    <source>
        <dbReference type="Pfam" id="PF24809"/>
    </source>
</evidence>
<protein>
    <submittedName>
        <fullName evidence="6">Uncharacterized protein</fullName>
    </submittedName>
</protein>
<dbReference type="PANTHER" id="PTHR24148">
    <property type="entry name" value="ANKYRIN REPEAT DOMAIN-CONTAINING PROTEIN 39 HOMOLOG-RELATED"/>
    <property type="match status" value="1"/>
</dbReference>
<dbReference type="AlphaFoldDB" id="A0A4E9EKW6"/>
<evidence type="ECO:0000313" key="5">
    <source>
        <dbReference type="EMBL" id="CAG1989269.1"/>
    </source>
</evidence>
<sequence>MASLTCQATLVETTWTTWMGQDNSDDPTLGPLYNQQQRILELWERFNEIYPDGSPPGQTKAIPTIQTLYQAIDQAQTAWHDKQARGLRPIRDKFFNFAETMSEYSYLFSIIPNGDKYTSLITGVVSSVVKVSMNYKKVAEGFSEALSDVSDHLRSVKKISKGADSHDMCLHVIKLYCEVFELLCHALTWFTSKRKRIGAAFKKNFYDDTVVGLLNRIQKTVAAIDREANYISHGQVREIYERVLDTKIEDRLRSVGIQSRRDGEAAIEGKLGRAREAVGCSDDAKNLLDVEETIRPAALVEISSSDELMTSESEDSLVENIDSEDDLDYCSRFEVERFASHLGTYREFIRTTPSSIRGEEVKSLPDAVLLRVKGWIDAPESKTIWIQGIPSSQQDSVVSRTALRIYEVSNEARLSCIVFFCQPRYAFAKEKNLTQKEASLIAFLYGIVNQLVHLLPTQFQATEGLVQEKFDRLDGSKQSFTAALDLVRVLLDHAPSPLIWVIDGLQLVEDRTSMPFLQTFLGILKEQKTKRISKVCFTTQGNCAVLARGLDFRERVDATRTVFSRPEGSVAILAARPFTSRRLPLYESTTIFTMATPTLYSYEPVKPHQLRLLKFVDYGTSVSVVLKTFSLHQPLPAYDSLSYTWTTNGDVLSKSWNLVINKQQLPVLDTLRPFIDVLESKGQLLDGRWWWIDSICINQSDVEEKAQQIQHMQRIYSQASRVICWLGKESGDSNIAMEFVKHLDKMSREKYHIDKLRTILQASEYRAKWAALGNLLSRRWWSRIWTVQEFVLPASISFWCGTRSVSRVAMCRSISTADKCPSVGIKATHGFIKANNRRRARGLHKYTTSAGVNVTLTLAALADYFSCMDVTDGRDRLYGLMGLSTDKWLPDVNYLINAEEVCLRFAQAFITHYKSLDIIAFALTQIRPCSSNVLDRKDRYMRCPMPTVEFLRDFLQLLAPLITETDIEPSPEIKEWFSWTKSLLIQGRSFESILRQILHAGIDHQGPAPNRDEYYHYTFFGRFFDTVIRMSLRLVVSRRGYLGMASGKAGKGDLVCLLYGCSVPVLLREDEAQGGFIFIGNEALLGMDIKY</sequence>
<feature type="domain" description="Nephrocystin 3-like N-terminal" evidence="4">
    <location>
        <begin position="372"/>
        <end position="538"/>
    </location>
</feature>
<dbReference type="InterPro" id="IPR052895">
    <property type="entry name" value="HetReg/Transcr_Mod"/>
</dbReference>
<dbReference type="InterPro" id="IPR010730">
    <property type="entry name" value="HET"/>
</dbReference>
<dbReference type="Pfam" id="PF06985">
    <property type="entry name" value="HET"/>
    <property type="match status" value="1"/>
</dbReference>
<evidence type="ECO:0000256" key="1">
    <source>
        <dbReference type="ARBA" id="ARBA00022737"/>
    </source>
</evidence>
<keyword evidence="1" id="KW-0677">Repeat</keyword>
<reference evidence="6" key="1">
    <citation type="submission" date="2019-04" db="EMBL/GenBank/DDBJ databases">
        <authorList>
            <person name="Melise S."/>
            <person name="Noan J."/>
            <person name="Okalmin O."/>
        </authorList>
    </citation>
    <scope>NUCLEOTIDE SEQUENCE</scope>
    <source>
        <strain evidence="6">FN9</strain>
    </source>
</reference>
<accession>A0A4E9EKW6</accession>
<dbReference type="PANTHER" id="PTHR24148:SF73">
    <property type="entry name" value="HET DOMAIN PROTEIN (AFU_ORTHOLOGUE AFUA_8G01020)"/>
    <property type="match status" value="1"/>
</dbReference>
<dbReference type="Proteomes" id="UP000746612">
    <property type="component" value="Unassembled WGS sequence"/>
</dbReference>
<evidence type="ECO:0000259" key="4">
    <source>
        <dbReference type="Pfam" id="PF24883"/>
    </source>
</evidence>
<organism evidence="6">
    <name type="scientific">Gibberella zeae</name>
    <name type="common">Wheat head blight fungus</name>
    <name type="synonym">Fusarium graminearum</name>
    <dbReference type="NCBI Taxonomy" id="5518"/>
    <lineage>
        <taxon>Eukaryota</taxon>
        <taxon>Fungi</taxon>
        <taxon>Dikarya</taxon>
        <taxon>Ascomycota</taxon>
        <taxon>Pezizomycotina</taxon>
        <taxon>Sordariomycetes</taxon>
        <taxon>Hypocreomycetidae</taxon>
        <taxon>Hypocreales</taxon>
        <taxon>Nectriaceae</taxon>
        <taxon>Fusarium</taxon>
    </lineage>
</organism>
<dbReference type="EMBL" id="CAJPIJ010000146">
    <property type="protein sequence ID" value="CAG1989269.1"/>
    <property type="molecule type" value="Genomic_DNA"/>
</dbReference>